<feature type="coiled-coil region" evidence="1">
    <location>
        <begin position="12"/>
        <end position="67"/>
    </location>
</feature>
<reference evidence="3" key="1">
    <citation type="submission" date="2024-02" db="UniProtKB">
        <authorList>
            <consortium name="WormBaseParasite"/>
        </authorList>
    </citation>
    <scope>IDENTIFICATION</scope>
</reference>
<dbReference type="WBParaSite" id="MBELARI_LOCUS3415">
    <property type="protein sequence ID" value="MBELARI_LOCUS3415"/>
    <property type="gene ID" value="MBELARI_LOCUS3415"/>
</dbReference>
<organism evidence="2 3">
    <name type="scientific">Mesorhabditis belari</name>
    <dbReference type="NCBI Taxonomy" id="2138241"/>
    <lineage>
        <taxon>Eukaryota</taxon>
        <taxon>Metazoa</taxon>
        <taxon>Ecdysozoa</taxon>
        <taxon>Nematoda</taxon>
        <taxon>Chromadorea</taxon>
        <taxon>Rhabditida</taxon>
        <taxon>Rhabditina</taxon>
        <taxon>Rhabditomorpha</taxon>
        <taxon>Rhabditoidea</taxon>
        <taxon>Rhabditidae</taxon>
        <taxon>Mesorhabditinae</taxon>
        <taxon>Mesorhabditis</taxon>
    </lineage>
</organism>
<proteinExistence type="predicted"/>
<dbReference type="Proteomes" id="UP000887575">
    <property type="component" value="Unassembled WGS sequence"/>
</dbReference>
<protein>
    <submittedName>
        <fullName evidence="3">Uncharacterized protein</fullName>
    </submittedName>
</protein>
<name>A0AAF3J8N4_9BILA</name>
<evidence type="ECO:0000313" key="3">
    <source>
        <dbReference type="WBParaSite" id="MBELARI_LOCUS3415"/>
    </source>
</evidence>
<keyword evidence="2" id="KW-1185">Reference proteome</keyword>
<dbReference type="SUPFAM" id="SSF57997">
    <property type="entry name" value="Tropomyosin"/>
    <property type="match status" value="1"/>
</dbReference>
<sequence>MQQFVSSPLLREKRFARENQELRNKIDDLEDTNSETEMRYKAVVAEINTMETKLKLAKSRNDDLQKQLQYKSTALENSESALNDLKKRHEYQASDVRRPEAPYIREVIFQMLNIPSCEAIPSWDNIIEKLTTAFKLTFRHNGLKKQNATMRPF</sequence>
<evidence type="ECO:0000313" key="2">
    <source>
        <dbReference type="Proteomes" id="UP000887575"/>
    </source>
</evidence>
<keyword evidence="1" id="KW-0175">Coiled coil</keyword>
<accession>A0AAF3J8N4</accession>
<dbReference type="AlphaFoldDB" id="A0AAF3J8N4"/>
<evidence type="ECO:0000256" key="1">
    <source>
        <dbReference type="SAM" id="Coils"/>
    </source>
</evidence>